<feature type="region of interest" description="Disordered" evidence="1">
    <location>
        <begin position="326"/>
        <end position="373"/>
    </location>
</feature>
<feature type="compositionally biased region" description="Pro residues" evidence="1">
    <location>
        <begin position="357"/>
        <end position="373"/>
    </location>
</feature>
<organism evidence="2 3">
    <name type="scientific">Rhodotorula diobovata</name>
    <dbReference type="NCBI Taxonomy" id="5288"/>
    <lineage>
        <taxon>Eukaryota</taxon>
        <taxon>Fungi</taxon>
        <taxon>Dikarya</taxon>
        <taxon>Basidiomycota</taxon>
        <taxon>Pucciniomycotina</taxon>
        <taxon>Microbotryomycetes</taxon>
        <taxon>Sporidiobolales</taxon>
        <taxon>Sporidiobolaceae</taxon>
        <taxon>Rhodotorula</taxon>
    </lineage>
</organism>
<evidence type="ECO:0000313" key="3">
    <source>
        <dbReference type="Proteomes" id="UP000311382"/>
    </source>
</evidence>
<dbReference type="Proteomes" id="UP000311382">
    <property type="component" value="Unassembled WGS sequence"/>
</dbReference>
<proteinExistence type="predicted"/>
<evidence type="ECO:0000313" key="2">
    <source>
        <dbReference type="EMBL" id="TNY18061.1"/>
    </source>
</evidence>
<sequence>PAAPHSSSSSSLPPMPPHPFPGTFPPPPGLDDILRHPQRPPAPHIGRPRRPPMTTERYDERCWTSTRQTNARRALGRDPQVSMYCYINMRNALEDLVPVPGHPTAFLARDAGPTPDHLPAVRRKGAKSDRPEGVPEYHWPWLDGRFVYVARGRDNVARHMREMGGGAAAEDPKAPSPSARRRRTSLQHGATPAAAAAAAAVEGERVGAWETIQRIEDRVEKQEADKLLPGKREERILRRAMGFEDDSSENLISLSDAYSSTLQRLHAHLVRIYSPGLRNLARVPEVWTDGTAATMVDTVATRLTDGSAFRLVGRMWDSLGSVHAQLEERRKRRGGGGEGDPFGGSQPPVVGGGAGPGLPPLPPLPPPAAGAPR</sequence>
<feature type="region of interest" description="Disordered" evidence="1">
    <location>
        <begin position="1"/>
        <end position="56"/>
    </location>
</feature>
<keyword evidence="3" id="KW-1185">Reference proteome</keyword>
<comment type="caution">
    <text evidence="2">The sequence shown here is derived from an EMBL/GenBank/DDBJ whole genome shotgun (WGS) entry which is preliminary data.</text>
</comment>
<name>A0A5C5FQI6_9BASI</name>
<protein>
    <submittedName>
        <fullName evidence="2">Uncharacterized protein</fullName>
    </submittedName>
</protein>
<dbReference type="AlphaFoldDB" id="A0A5C5FQI6"/>
<feature type="compositionally biased region" description="Pro residues" evidence="1">
    <location>
        <begin position="13"/>
        <end position="29"/>
    </location>
</feature>
<dbReference type="OrthoDB" id="2501121at2759"/>
<feature type="region of interest" description="Disordered" evidence="1">
    <location>
        <begin position="164"/>
        <end position="191"/>
    </location>
</feature>
<feature type="region of interest" description="Disordered" evidence="1">
    <location>
        <begin position="108"/>
        <end position="132"/>
    </location>
</feature>
<accession>A0A5C5FQI6</accession>
<feature type="compositionally biased region" description="Low complexity" evidence="1">
    <location>
        <begin position="1"/>
        <end position="12"/>
    </location>
</feature>
<feature type="non-terminal residue" evidence="2">
    <location>
        <position position="1"/>
    </location>
</feature>
<reference evidence="2 3" key="1">
    <citation type="submission" date="2019-03" db="EMBL/GenBank/DDBJ databases">
        <title>Rhodosporidium diobovatum UCD-FST 08-225 genome sequencing, assembly, and annotation.</title>
        <authorList>
            <person name="Fakankun I.U."/>
            <person name="Fristensky B."/>
            <person name="Levin D.B."/>
        </authorList>
    </citation>
    <scope>NUCLEOTIDE SEQUENCE [LARGE SCALE GENOMIC DNA]</scope>
    <source>
        <strain evidence="2 3">UCD-FST 08-225</strain>
    </source>
</reference>
<gene>
    <name evidence="2" type="ORF">DMC30DRAFT_333387</name>
</gene>
<feature type="non-terminal residue" evidence="2">
    <location>
        <position position="373"/>
    </location>
</feature>
<evidence type="ECO:0000256" key="1">
    <source>
        <dbReference type="SAM" id="MobiDB-lite"/>
    </source>
</evidence>
<dbReference type="EMBL" id="SOZI01000158">
    <property type="protein sequence ID" value="TNY18061.1"/>
    <property type="molecule type" value="Genomic_DNA"/>
</dbReference>